<protein>
    <submittedName>
        <fullName evidence="4">PXCC family protein</fullName>
    </submittedName>
</protein>
<comment type="subcellular location">
    <subcellularLocation>
        <location evidence="1">Secreted</location>
    </subcellularLocation>
</comment>
<dbReference type="AlphaFoldDB" id="A0A0A0V6X6"/>
<evidence type="ECO:0000313" key="4">
    <source>
        <dbReference type="EMBL" id="AIW62639.1"/>
    </source>
</evidence>
<evidence type="ECO:0000256" key="2">
    <source>
        <dbReference type="ARBA" id="ARBA00022525"/>
    </source>
</evidence>
<dbReference type="EMBL" id="KF860739">
    <property type="protein sequence ID" value="AIW62639.1"/>
    <property type="molecule type" value="mRNA"/>
</dbReference>
<keyword evidence="2" id="KW-0964">Secreted</keyword>
<dbReference type="SMART" id="SM01318">
    <property type="entry name" value="SVWC"/>
    <property type="match status" value="1"/>
</dbReference>
<sequence>LFLCIVFFALAEAAVPQKRDGDGCMIEGNYVNPGEYYNGKKPCMRLMCYGDENGGYGGSGCSRIVCPGEQKVIPGDPDKPYPGCCPNVECLE</sequence>
<organism evidence="4">
    <name type="scientific">Scytodes thoracica</name>
    <name type="common">Spitting spider</name>
    <name type="synonym">Aranea thoracica</name>
    <dbReference type="NCBI Taxonomy" id="1112478"/>
    <lineage>
        <taxon>Eukaryota</taxon>
        <taxon>Metazoa</taxon>
        <taxon>Ecdysozoa</taxon>
        <taxon>Arthropoda</taxon>
        <taxon>Chelicerata</taxon>
        <taxon>Arachnida</taxon>
        <taxon>Araneae</taxon>
        <taxon>Araneomorphae</taxon>
        <taxon>Haplogynae</taxon>
        <taxon>Scytodoidea</taxon>
        <taxon>Scytodidae</taxon>
        <taxon>Scytodes</taxon>
    </lineage>
</organism>
<dbReference type="InterPro" id="IPR029277">
    <property type="entry name" value="SVWC_dom"/>
</dbReference>
<feature type="domain" description="Single" evidence="3">
    <location>
        <begin position="24"/>
        <end position="90"/>
    </location>
</feature>
<accession>A0A0A0V6X6</accession>
<feature type="non-terminal residue" evidence="4">
    <location>
        <position position="1"/>
    </location>
</feature>
<reference evidence="4" key="2">
    <citation type="journal article" date="2014" name="J. Proteome Res.">
        <title>Spit and venom from scytodes spiders: a diverse and distinct cocktail.</title>
        <authorList>
            <person name="Zobel-Thropp P.A."/>
            <person name="Correa S.M."/>
            <person name="Garb J.E."/>
            <person name="Binford G.J."/>
        </authorList>
    </citation>
    <scope>NUCLEOTIDE SEQUENCE</scope>
    <source>
        <tissue evidence="4">Venom gland</tissue>
    </source>
</reference>
<dbReference type="GO" id="GO:0005576">
    <property type="term" value="C:extracellular region"/>
    <property type="evidence" value="ECO:0007669"/>
    <property type="project" value="UniProtKB-SubCell"/>
</dbReference>
<proteinExistence type="evidence at transcript level"/>
<name>A0A0A0V6X6_SCYTH</name>
<reference evidence="4" key="1">
    <citation type="submission" date="2013-11" db="EMBL/GenBank/DDBJ databases">
        <authorList>
            <person name="Thropp P.A."/>
            <person name="Correa S.M."/>
            <person name="Garb J.E."/>
            <person name="Binford G.J."/>
        </authorList>
    </citation>
    <scope>NUCLEOTIDE SEQUENCE</scope>
    <source>
        <tissue evidence="4">Venom gland</tissue>
    </source>
</reference>
<evidence type="ECO:0000259" key="3">
    <source>
        <dbReference type="SMART" id="SM01318"/>
    </source>
</evidence>
<dbReference type="Pfam" id="PF15430">
    <property type="entry name" value="SVWC"/>
    <property type="match status" value="1"/>
</dbReference>
<evidence type="ECO:0000256" key="1">
    <source>
        <dbReference type="ARBA" id="ARBA00004613"/>
    </source>
</evidence>